<keyword evidence="6" id="KW-0630">Potassium</keyword>
<comment type="caution">
    <text evidence="13">The sequence shown here is derived from an EMBL/GenBank/DDBJ whole genome shotgun (WGS) entry which is preliminary data.</text>
</comment>
<evidence type="ECO:0000256" key="11">
    <source>
        <dbReference type="SAM" id="Phobius"/>
    </source>
</evidence>
<feature type="transmembrane region" description="Helical" evidence="11">
    <location>
        <begin position="144"/>
        <end position="171"/>
    </location>
</feature>
<gene>
    <name evidence="13" type="ORF">FNV43_RR10510</name>
</gene>
<dbReference type="SUPFAM" id="SSF81324">
    <property type="entry name" value="Voltage-gated potassium channels"/>
    <property type="match status" value="1"/>
</dbReference>
<comment type="subcellular location">
    <subcellularLocation>
        <location evidence="1">Membrane</location>
        <topology evidence="1">Multi-pass membrane protein</topology>
    </subcellularLocation>
</comment>
<feature type="compositionally biased region" description="Low complexity" evidence="10">
    <location>
        <begin position="61"/>
        <end position="83"/>
    </location>
</feature>
<keyword evidence="8 11" id="KW-0472">Membrane</keyword>
<keyword evidence="3 11" id="KW-0812">Transmembrane</keyword>
<evidence type="ECO:0000256" key="4">
    <source>
        <dbReference type="ARBA" id="ARBA00022826"/>
    </source>
</evidence>
<dbReference type="PANTHER" id="PTHR45743:SF3">
    <property type="entry name" value="POTASSIUM CHANNEL SKOR"/>
    <property type="match status" value="1"/>
</dbReference>
<dbReference type="Gene3D" id="1.10.287.70">
    <property type="match status" value="1"/>
</dbReference>
<evidence type="ECO:0000256" key="1">
    <source>
        <dbReference type="ARBA" id="ARBA00004141"/>
    </source>
</evidence>
<feature type="transmembrane region" description="Helical" evidence="11">
    <location>
        <begin position="236"/>
        <end position="261"/>
    </location>
</feature>
<evidence type="ECO:0000259" key="12">
    <source>
        <dbReference type="Pfam" id="PF00520"/>
    </source>
</evidence>
<keyword evidence="5" id="KW-0851">Voltage-gated channel</keyword>
<evidence type="ECO:0000256" key="10">
    <source>
        <dbReference type="SAM" id="MobiDB-lite"/>
    </source>
</evidence>
<dbReference type="Proteomes" id="UP000796880">
    <property type="component" value="Unassembled WGS sequence"/>
</dbReference>
<evidence type="ECO:0000313" key="13">
    <source>
        <dbReference type="EMBL" id="KAF3445334.1"/>
    </source>
</evidence>
<evidence type="ECO:0000256" key="6">
    <source>
        <dbReference type="ARBA" id="ARBA00022958"/>
    </source>
</evidence>
<evidence type="ECO:0000313" key="14">
    <source>
        <dbReference type="Proteomes" id="UP000796880"/>
    </source>
</evidence>
<keyword evidence="14" id="KW-1185">Reference proteome</keyword>
<evidence type="ECO:0000256" key="3">
    <source>
        <dbReference type="ARBA" id="ARBA00022692"/>
    </source>
</evidence>
<feature type="transmembrane region" description="Helical" evidence="11">
    <location>
        <begin position="183"/>
        <end position="200"/>
    </location>
</feature>
<feature type="compositionally biased region" description="Polar residues" evidence="10">
    <location>
        <begin position="84"/>
        <end position="96"/>
    </location>
</feature>
<evidence type="ECO:0000256" key="5">
    <source>
        <dbReference type="ARBA" id="ARBA00022882"/>
    </source>
</evidence>
<dbReference type="Pfam" id="PF00520">
    <property type="entry name" value="Ion_trans"/>
    <property type="match status" value="1"/>
</dbReference>
<evidence type="ECO:0000256" key="8">
    <source>
        <dbReference type="ARBA" id="ARBA00023136"/>
    </source>
</evidence>
<keyword evidence="4" id="KW-0631">Potassium channel</keyword>
<evidence type="ECO:0000256" key="7">
    <source>
        <dbReference type="ARBA" id="ARBA00022989"/>
    </source>
</evidence>
<dbReference type="InterPro" id="IPR045319">
    <property type="entry name" value="KAT/AKT"/>
</dbReference>
<reference evidence="13" key="1">
    <citation type="submission" date="2020-03" db="EMBL/GenBank/DDBJ databases">
        <title>A high-quality chromosome-level genome assembly of a woody plant with both climbing and erect habits, Rhamnella rubrinervis.</title>
        <authorList>
            <person name="Lu Z."/>
            <person name="Yang Y."/>
            <person name="Zhu X."/>
            <person name="Sun Y."/>
        </authorList>
    </citation>
    <scope>NUCLEOTIDE SEQUENCE</scope>
    <source>
        <strain evidence="13">BYM</strain>
        <tissue evidence="13">Leaf</tissue>
    </source>
</reference>
<evidence type="ECO:0000256" key="2">
    <source>
        <dbReference type="ARBA" id="ARBA00022538"/>
    </source>
</evidence>
<proteinExistence type="predicted"/>
<keyword evidence="5" id="KW-0406">Ion transport</keyword>
<sequence length="345" mass="39210">MAERQTEKVPLLGMKNVDRQKMKQADLTSKVDDGMQISKALERKWIGKTEHITVDMREQIHSPPQTTTSTHTHSPPTATDTAAKGTTSAHTHSPPTASDDPGSALASNVNCRVYRAWECFMLIWAFICSYGTPFMFGVYNDSDISIPVLLIMFDGASTLIGLIDLFVEIWMWVKGFTAKGINGWIWCLLDIFGCIPWFIIFKTRVWGGLAIPRVLRIRKIFKWLQKKKHDADAERFAYRALELILVFFFWLHLEGCVFHYLATIPPPPLSKCDSCATWLTSLELRDGIDYSDITNVAKWKRYFMSLYFALITMSTVGYGAIHPVNFIEMVFMGHLLLPTLLSLAI</sequence>
<dbReference type="OrthoDB" id="1704566at2759"/>
<dbReference type="GO" id="GO:0034702">
    <property type="term" value="C:monoatomic ion channel complex"/>
    <property type="evidence" value="ECO:0007669"/>
    <property type="project" value="UniProtKB-KW"/>
</dbReference>
<keyword evidence="2" id="KW-0633">Potassium transport</keyword>
<name>A0A8K0H4A3_9ROSA</name>
<feature type="transmembrane region" description="Helical" evidence="11">
    <location>
        <begin position="302"/>
        <end position="320"/>
    </location>
</feature>
<dbReference type="AlphaFoldDB" id="A0A8K0H4A3"/>
<organism evidence="13 14">
    <name type="scientific">Rhamnella rubrinervis</name>
    <dbReference type="NCBI Taxonomy" id="2594499"/>
    <lineage>
        <taxon>Eukaryota</taxon>
        <taxon>Viridiplantae</taxon>
        <taxon>Streptophyta</taxon>
        <taxon>Embryophyta</taxon>
        <taxon>Tracheophyta</taxon>
        <taxon>Spermatophyta</taxon>
        <taxon>Magnoliopsida</taxon>
        <taxon>eudicotyledons</taxon>
        <taxon>Gunneridae</taxon>
        <taxon>Pentapetalae</taxon>
        <taxon>rosids</taxon>
        <taxon>fabids</taxon>
        <taxon>Rosales</taxon>
        <taxon>Rhamnaceae</taxon>
        <taxon>rhamnoid group</taxon>
        <taxon>Rhamneae</taxon>
        <taxon>Rhamnella</taxon>
    </lineage>
</organism>
<dbReference type="EMBL" id="VOIH02000005">
    <property type="protein sequence ID" value="KAF3445334.1"/>
    <property type="molecule type" value="Genomic_DNA"/>
</dbReference>
<accession>A0A8K0H4A3</accession>
<feature type="region of interest" description="Disordered" evidence="10">
    <location>
        <begin position="57"/>
        <end position="103"/>
    </location>
</feature>
<dbReference type="PANTHER" id="PTHR45743">
    <property type="entry name" value="POTASSIUM CHANNEL AKT1"/>
    <property type="match status" value="1"/>
</dbReference>
<feature type="transmembrane region" description="Helical" evidence="11">
    <location>
        <begin position="119"/>
        <end position="138"/>
    </location>
</feature>
<keyword evidence="7 11" id="KW-1133">Transmembrane helix</keyword>
<dbReference type="GO" id="GO:0005249">
    <property type="term" value="F:voltage-gated potassium channel activity"/>
    <property type="evidence" value="ECO:0007669"/>
    <property type="project" value="InterPro"/>
</dbReference>
<dbReference type="InterPro" id="IPR005821">
    <property type="entry name" value="Ion_trans_dom"/>
</dbReference>
<keyword evidence="9" id="KW-0407">Ion channel</keyword>
<evidence type="ECO:0000256" key="9">
    <source>
        <dbReference type="ARBA" id="ARBA00023303"/>
    </source>
</evidence>
<keyword evidence="5" id="KW-0813">Transport</keyword>
<feature type="domain" description="Ion transport" evidence="12">
    <location>
        <begin position="114"/>
        <end position="332"/>
    </location>
</feature>
<protein>
    <recommendedName>
        <fullName evidence="12">Ion transport domain-containing protein</fullName>
    </recommendedName>
</protein>